<accession>A0A0S1RTI7</accession>
<reference evidence="1 2" key="1">
    <citation type="submission" date="2015-08" db="EMBL/GenBank/DDBJ databases">
        <title>Isolation and characterization of an extensively-drug resistant Acinetobacter baumannii bacteriophage with broad host range.</title>
        <authorList>
            <person name="Liu Y."/>
            <person name="Guo X."/>
            <person name="Tang J."/>
            <person name="Liu F."/>
            <person name="Fan H."/>
            <person name="Yan Y."/>
            <person name="Xu Y."/>
            <person name="Shi Y."/>
        </authorList>
    </citation>
    <scope>NUCLEOTIDE SEQUENCE [LARGE SCALE GENOMIC DNA]</scope>
</reference>
<gene>
    <name evidence="1" type="ORF">vBAbaPPDAB9_41</name>
</gene>
<protein>
    <submittedName>
        <fullName evidence="1">Uncharacterized protein</fullName>
    </submittedName>
</protein>
<dbReference type="Proteomes" id="UP000202846">
    <property type="component" value="Segment"/>
</dbReference>
<keyword evidence="2" id="KW-1185">Reference proteome</keyword>
<organism evidence="1 2">
    <name type="scientific">Acinetobacter phage vB_AbaP_PD-AB9</name>
    <dbReference type="NCBI Taxonomy" id="1701808"/>
    <lineage>
        <taxon>Viruses</taxon>
        <taxon>Duplodnaviria</taxon>
        <taxon>Heunggongvirae</taxon>
        <taxon>Uroviricota</taxon>
        <taxon>Caudoviricetes</taxon>
        <taxon>Autographivirales</taxon>
        <taxon>Autoscriptoviridae</taxon>
        <taxon>Beijerinckvirinae</taxon>
        <taxon>Friunavirus</taxon>
        <taxon>Friunavirus PDAB9</taxon>
    </lineage>
</organism>
<dbReference type="OrthoDB" id="10390at10239"/>
<name>A0A0S1RTI7_9CAUD</name>
<dbReference type="RefSeq" id="YP_009189864.1">
    <property type="nucleotide sequence ID" value="NC_028679.1"/>
</dbReference>
<sequence>MDAVSKYSNILNNSKGVKTMTKRNAYPVGKFDNVEWNGNPIYNHKVEQVLRAVLVPDAGVNNVNALSGGFTYNQQPTDHVRVGKSTVRGWCFEPTTNSFLIRLGIKPSALLLRLAQQHLNGVMLLREQGDDLFIPFAALYQAAYLAVFKPELLNKELNEYVSKHGTPKHFAVEVKGAK</sequence>
<dbReference type="KEGG" id="vg:26518168"/>
<proteinExistence type="predicted"/>
<evidence type="ECO:0000313" key="1">
    <source>
        <dbReference type="EMBL" id="ALM01929.1"/>
    </source>
</evidence>
<dbReference type="EMBL" id="KT388103">
    <property type="protein sequence ID" value="ALM01929.1"/>
    <property type="molecule type" value="Genomic_DNA"/>
</dbReference>
<evidence type="ECO:0000313" key="2">
    <source>
        <dbReference type="Proteomes" id="UP000202846"/>
    </source>
</evidence>
<dbReference type="GeneID" id="26518168"/>